<name>A0A0F4V6Y6_PSEFL</name>
<dbReference type="PANTHER" id="PTHR48081">
    <property type="entry name" value="AB HYDROLASE SUPERFAMILY PROTEIN C4A8.06C"/>
    <property type="match status" value="1"/>
</dbReference>
<keyword evidence="2" id="KW-0378">Hydrolase</keyword>
<protein>
    <recommendedName>
        <fullName evidence="4">Alpha/beta hydrolase fold-3 domain-containing protein</fullName>
    </recommendedName>
</protein>
<evidence type="ECO:0000256" key="2">
    <source>
        <dbReference type="ARBA" id="ARBA00022801"/>
    </source>
</evidence>
<dbReference type="SUPFAM" id="SSF53474">
    <property type="entry name" value="alpha/beta-Hydrolases"/>
    <property type="match status" value="1"/>
</dbReference>
<accession>A0A0F4V6Y6</accession>
<dbReference type="PROSITE" id="PS01174">
    <property type="entry name" value="LIPASE_GDXG_SER"/>
    <property type="match status" value="1"/>
</dbReference>
<feature type="active site" evidence="3">
    <location>
        <position position="150"/>
    </location>
</feature>
<dbReference type="Pfam" id="PF07859">
    <property type="entry name" value="Abhydrolase_3"/>
    <property type="match status" value="1"/>
</dbReference>
<dbReference type="InterPro" id="IPR029058">
    <property type="entry name" value="AB_hydrolase_fold"/>
</dbReference>
<organism evidence="5 6">
    <name type="scientific">Pseudomonas fluorescens</name>
    <dbReference type="NCBI Taxonomy" id="294"/>
    <lineage>
        <taxon>Bacteria</taxon>
        <taxon>Pseudomonadati</taxon>
        <taxon>Pseudomonadota</taxon>
        <taxon>Gammaproteobacteria</taxon>
        <taxon>Pseudomonadales</taxon>
        <taxon>Pseudomonadaceae</taxon>
        <taxon>Pseudomonas</taxon>
    </lineage>
</organism>
<comment type="caution">
    <text evidence="5">The sequence shown here is derived from an EMBL/GenBank/DDBJ whole genome shotgun (WGS) entry which is preliminary data.</text>
</comment>
<dbReference type="Proteomes" id="UP000033400">
    <property type="component" value="Unassembled WGS sequence"/>
</dbReference>
<evidence type="ECO:0000313" key="5">
    <source>
        <dbReference type="EMBL" id="KJZ64608.1"/>
    </source>
</evidence>
<dbReference type="PANTHER" id="PTHR48081:SF8">
    <property type="entry name" value="ALPHA_BETA HYDROLASE FOLD-3 DOMAIN-CONTAINING PROTEIN-RELATED"/>
    <property type="match status" value="1"/>
</dbReference>
<evidence type="ECO:0000256" key="1">
    <source>
        <dbReference type="ARBA" id="ARBA00010515"/>
    </source>
</evidence>
<dbReference type="InterPro" id="IPR013094">
    <property type="entry name" value="AB_hydrolase_3"/>
</dbReference>
<evidence type="ECO:0000259" key="4">
    <source>
        <dbReference type="Pfam" id="PF07859"/>
    </source>
</evidence>
<evidence type="ECO:0000256" key="3">
    <source>
        <dbReference type="PROSITE-ProRule" id="PRU10038"/>
    </source>
</evidence>
<dbReference type="PATRIC" id="fig|294.133.peg.3026"/>
<evidence type="ECO:0000313" key="6">
    <source>
        <dbReference type="Proteomes" id="UP000033400"/>
    </source>
</evidence>
<comment type="similarity">
    <text evidence="1">Belongs to the 'GDXG' lipolytic enzyme family.</text>
</comment>
<dbReference type="InterPro" id="IPR050300">
    <property type="entry name" value="GDXG_lipolytic_enzyme"/>
</dbReference>
<dbReference type="GO" id="GO:0016787">
    <property type="term" value="F:hydrolase activity"/>
    <property type="evidence" value="ECO:0007669"/>
    <property type="project" value="UniProtKB-KW"/>
</dbReference>
<gene>
    <name evidence="5" type="ORF">VD17_17095</name>
</gene>
<dbReference type="InterPro" id="IPR033140">
    <property type="entry name" value="Lipase_GDXG_put_SER_AS"/>
</dbReference>
<feature type="domain" description="Alpha/beta hydrolase fold-3" evidence="4">
    <location>
        <begin position="76"/>
        <end position="276"/>
    </location>
</feature>
<reference evidence="5 6" key="1">
    <citation type="submission" date="2015-03" db="EMBL/GenBank/DDBJ databases">
        <title>Comparative genomics of Pseudomonas insights into diversity of traits involved in vanlence and defense.</title>
        <authorList>
            <person name="Qin Y."/>
        </authorList>
    </citation>
    <scope>NUCLEOTIDE SEQUENCE [LARGE SCALE GENOMIC DNA]</scope>
    <source>
        <strain evidence="5 6">H24</strain>
    </source>
</reference>
<sequence length="317" mass="35046">MRARSLRSRLLCMILRLKLKPKLTSLEFDVLRFRAWLETRAAEKKPAESVSIRMIDQQLVKGEWHVPVHAKFVRCILYLHGGGYIFGSPRTCRTFTTRLAELSGMPLFSLDYRLAPENPFPAALNDAIAAYKWLLAQGFKPENIVLAGDSAGGGLAVALLHAIRAEGHPTPAGCILMSPYTDLLATGESVEQNSKSCVMFNAASIRRAAAMYLGTENGMSPLASPLYGDFPGFPPISIYVSDNEVLRDDSLRLAQKLDEAAVPVHLSIWKGQPHVWPIFYPVLPEADICLKEMARFANKCQDLSLCEKTITSKVGVE</sequence>
<dbReference type="Gene3D" id="3.40.50.1820">
    <property type="entry name" value="alpha/beta hydrolase"/>
    <property type="match status" value="1"/>
</dbReference>
<dbReference type="AlphaFoldDB" id="A0A0F4V6Y6"/>
<dbReference type="EMBL" id="LACH01000036">
    <property type="protein sequence ID" value="KJZ64608.1"/>
    <property type="molecule type" value="Genomic_DNA"/>
</dbReference>
<proteinExistence type="inferred from homology"/>